<evidence type="ECO:0000313" key="9">
    <source>
        <dbReference type="EMBL" id="MBB5960391.1"/>
    </source>
</evidence>
<keyword evidence="3 7" id="KW-0479">Metal-binding</keyword>
<evidence type="ECO:0000256" key="5">
    <source>
        <dbReference type="ARBA" id="ARBA00023004"/>
    </source>
</evidence>
<dbReference type="Proteomes" id="UP000547510">
    <property type="component" value="Unassembled WGS sequence"/>
</dbReference>
<evidence type="ECO:0000256" key="4">
    <source>
        <dbReference type="ARBA" id="ARBA00023002"/>
    </source>
</evidence>
<name>A0A841CRM2_9PSEU</name>
<evidence type="ECO:0000256" key="1">
    <source>
        <dbReference type="ARBA" id="ARBA00010617"/>
    </source>
</evidence>
<dbReference type="InterPro" id="IPR050196">
    <property type="entry name" value="Cytochrome_P450_Monoox"/>
</dbReference>
<comment type="caution">
    <text evidence="9">The sequence shown here is derived from an EMBL/GenBank/DDBJ whole genome shotgun (WGS) entry which is preliminary data.</text>
</comment>
<dbReference type="RefSeq" id="WP_184698545.1">
    <property type="nucleotide sequence ID" value="NZ_JACHJN010000015.1"/>
</dbReference>
<dbReference type="PRINTS" id="PR00385">
    <property type="entry name" value="P450"/>
</dbReference>
<gene>
    <name evidence="9" type="ORF">FHS29_007014</name>
</gene>
<keyword evidence="2 7" id="KW-0349">Heme</keyword>
<dbReference type="InterPro" id="IPR017972">
    <property type="entry name" value="Cyt_P450_CS"/>
</dbReference>
<dbReference type="InterPro" id="IPR001128">
    <property type="entry name" value="Cyt_P450"/>
</dbReference>
<evidence type="ECO:0000256" key="2">
    <source>
        <dbReference type="ARBA" id="ARBA00022617"/>
    </source>
</evidence>
<keyword evidence="4 8" id="KW-0560">Oxidoreductase</keyword>
<dbReference type="Pfam" id="PF00067">
    <property type="entry name" value="p450"/>
    <property type="match status" value="1"/>
</dbReference>
<organism evidence="9 10">
    <name type="scientific">Saccharothrix tamanrassetensis</name>
    <dbReference type="NCBI Taxonomy" id="1051531"/>
    <lineage>
        <taxon>Bacteria</taxon>
        <taxon>Bacillati</taxon>
        <taxon>Actinomycetota</taxon>
        <taxon>Actinomycetes</taxon>
        <taxon>Pseudonocardiales</taxon>
        <taxon>Pseudonocardiaceae</taxon>
        <taxon>Saccharothrix</taxon>
    </lineage>
</organism>
<dbReference type="Gene3D" id="1.10.630.10">
    <property type="entry name" value="Cytochrome P450"/>
    <property type="match status" value="1"/>
</dbReference>
<feature type="binding site" description="axial binding residue" evidence="7">
    <location>
        <position position="388"/>
    </location>
    <ligand>
        <name>heme</name>
        <dbReference type="ChEBI" id="CHEBI:30413"/>
    </ligand>
    <ligandPart>
        <name>Fe</name>
        <dbReference type="ChEBI" id="CHEBI:18248"/>
    </ligandPart>
</feature>
<dbReference type="GO" id="GO:0020037">
    <property type="term" value="F:heme binding"/>
    <property type="evidence" value="ECO:0007669"/>
    <property type="project" value="InterPro"/>
</dbReference>
<dbReference type="PANTHER" id="PTHR24291:SF50">
    <property type="entry name" value="BIFUNCTIONAL ALBAFLAVENONE MONOOXYGENASE_TERPENE SYNTHASE"/>
    <property type="match status" value="1"/>
</dbReference>
<dbReference type="SUPFAM" id="SSF48264">
    <property type="entry name" value="Cytochrome P450"/>
    <property type="match status" value="1"/>
</dbReference>
<dbReference type="PROSITE" id="PS00086">
    <property type="entry name" value="CYTOCHROME_P450"/>
    <property type="match status" value="1"/>
</dbReference>
<proteinExistence type="inferred from homology"/>
<evidence type="ECO:0000256" key="6">
    <source>
        <dbReference type="ARBA" id="ARBA00023033"/>
    </source>
</evidence>
<keyword evidence="10" id="KW-1185">Reference proteome</keyword>
<dbReference type="InterPro" id="IPR002401">
    <property type="entry name" value="Cyt_P450_E_grp-I"/>
</dbReference>
<keyword evidence="5 7" id="KW-0408">Iron</keyword>
<dbReference type="EMBL" id="JACHJN010000015">
    <property type="protein sequence ID" value="MBB5960391.1"/>
    <property type="molecule type" value="Genomic_DNA"/>
</dbReference>
<comment type="similarity">
    <text evidence="1 8">Belongs to the cytochrome P450 family.</text>
</comment>
<dbReference type="PANTHER" id="PTHR24291">
    <property type="entry name" value="CYTOCHROME P450 FAMILY 4"/>
    <property type="match status" value="1"/>
</dbReference>
<evidence type="ECO:0000256" key="7">
    <source>
        <dbReference type="PIRSR" id="PIRSR602401-1"/>
    </source>
</evidence>
<dbReference type="PRINTS" id="PR00463">
    <property type="entry name" value="EP450I"/>
</dbReference>
<reference evidence="9 10" key="1">
    <citation type="submission" date="2020-08" db="EMBL/GenBank/DDBJ databases">
        <title>Genomic Encyclopedia of Type Strains, Phase III (KMG-III): the genomes of soil and plant-associated and newly described type strains.</title>
        <authorList>
            <person name="Whitman W."/>
        </authorList>
    </citation>
    <scope>NUCLEOTIDE SEQUENCE [LARGE SCALE GENOMIC DNA]</scope>
    <source>
        <strain evidence="9 10">CECT 8640</strain>
    </source>
</reference>
<dbReference type="AlphaFoldDB" id="A0A841CRM2"/>
<dbReference type="GO" id="GO:0016705">
    <property type="term" value="F:oxidoreductase activity, acting on paired donors, with incorporation or reduction of molecular oxygen"/>
    <property type="evidence" value="ECO:0007669"/>
    <property type="project" value="InterPro"/>
</dbReference>
<evidence type="ECO:0000256" key="8">
    <source>
        <dbReference type="RuleBase" id="RU000461"/>
    </source>
</evidence>
<accession>A0A841CRM2</accession>
<comment type="cofactor">
    <cofactor evidence="7">
        <name>heme</name>
        <dbReference type="ChEBI" id="CHEBI:30413"/>
    </cofactor>
</comment>
<evidence type="ECO:0000313" key="10">
    <source>
        <dbReference type="Proteomes" id="UP000547510"/>
    </source>
</evidence>
<evidence type="ECO:0000256" key="3">
    <source>
        <dbReference type="ARBA" id="ARBA00022723"/>
    </source>
</evidence>
<keyword evidence="6 8" id="KW-0503">Monooxygenase</keyword>
<protein>
    <submittedName>
        <fullName evidence="9">Cytochrome P450</fullName>
    </submittedName>
</protein>
<dbReference type="GO" id="GO:0004497">
    <property type="term" value="F:monooxygenase activity"/>
    <property type="evidence" value="ECO:0007669"/>
    <property type="project" value="UniProtKB-KW"/>
</dbReference>
<dbReference type="GO" id="GO:0005506">
    <property type="term" value="F:iron ion binding"/>
    <property type="evidence" value="ECO:0007669"/>
    <property type="project" value="InterPro"/>
</dbReference>
<dbReference type="InterPro" id="IPR036396">
    <property type="entry name" value="Cyt_P450_sf"/>
</dbReference>
<sequence>MSVPVAPGRLPLLGHTLSLLRARAGFTAGLRARGEIVKVHLGPVPTYFVTSPRFVHQVLVTDSSRFRKGIMFERFRPFLGNGLLLSEGAYHRRQRRMVQPAFHRERIARYAATMVRAATDVAAGWRPGEVRVVEHDMQALAVTIVGEALFSTGVGERATAEIRRSLFDVLKNGMVRALSPEFVSRLPLPVNRRFDEASERMRGIVLEVIASRRTDDEDHGDLLSMLLAAQDEESGDGMTDRQAYDEVLALLTAGVETTALALAWAFHELAENPEVERRAHAEVDEVLAGRPATFEDLPKLVYLHRVVNEVLRKYPIWILMRKAVEPVDLGGTVLPPGAEVIVSPHAVHHDPAHFPDPERFDPDRWLPERVAALPKGAFVPFGGGARQCMGNVFAQTEVVLTLATVAARWRLVPVPGKPVRTKFTTAAYPSGLLMTAVPRN</sequence>
<dbReference type="CDD" id="cd11049">
    <property type="entry name" value="CYP170A1-like"/>
    <property type="match status" value="1"/>
</dbReference>